<feature type="region of interest" description="Disordered" evidence="1">
    <location>
        <begin position="1"/>
        <end position="75"/>
    </location>
</feature>
<sequence>MGWAGAATSPSSRRSASTAPPDPATPTSHTDLLARPAFPEGPNGRGTLWKGEVGIGPENDERRPGRGERSGRRSG</sequence>
<feature type="compositionally biased region" description="Low complexity" evidence="1">
    <location>
        <begin position="1"/>
        <end position="31"/>
    </location>
</feature>
<dbReference type="HOGENOM" id="CLU_2665736_0_0_11"/>
<proteinExistence type="predicted"/>
<name>Q0RQS9_FRAAA</name>
<accession>Q0RQS9</accession>
<protein>
    <submittedName>
        <fullName evidence="2">Uncharacterized protein</fullName>
    </submittedName>
</protein>
<feature type="compositionally biased region" description="Basic and acidic residues" evidence="1">
    <location>
        <begin position="59"/>
        <end position="75"/>
    </location>
</feature>
<dbReference type="Proteomes" id="UP000000657">
    <property type="component" value="Chromosome"/>
</dbReference>
<dbReference type="AlphaFoldDB" id="Q0RQS9"/>
<dbReference type="KEGG" id="fal:FRAAL1436"/>
<dbReference type="EMBL" id="CT573213">
    <property type="protein sequence ID" value="CAJ60094.1"/>
    <property type="molecule type" value="Genomic_DNA"/>
</dbReference>
<dbReference type="STRING" id="326424.FRAAL1436"/>
<evidence type="ECO:0000313" key="3">
    <source>
        <dbReference type="Proteomes" id="UP000000657"/>
    </source>
</evidence>
<evidence type="ECO:0000256" key="1">
    <source>
        <dbReference type="SAM" id="MobiDB-lite"/>
    </source>
</evidence>
<organism evidence="2 3">
    <name type="scientific">Frankia alni (strain DSM 45986 / CECT 9034 / ACN14a)</name>
    <dbReference type="NCBI Taxonomy" id="326424"/>
    <lineage>
        <taxon>Bacteria</taxon>
        <taxon>Bacillati</taxon>
        <taxon>Actinomycetota</taxon>
        <taxon>Actinomycetes</taxon>
        <taxon>Frankiales</taxon>
        <taxon>Frankiaceae</taxon>
        <taxon>Frankia</taxon>
    </lineage>
</organism>
<reference evidence="2 3" key="1">
    <citation type="journal article" date="2007" name="Genome Res.">
        <title>Genome characteristics of facultatively symbiotic Frankia sp. strains reflect host range and host plant biogeography.</title>
        <authorList>
            <person name="Normand P."/>
            <person name="Lapierre P."/>
            <person name="Tisa L.S."/>
            <person name="Gogarten J.P."/>
            <person name="Alloisio N."/>
            <person name="Bagnarol E."/>
            <person name="Bassi C.A."/>
            <person name="Berry A.M."/>
            <person name="Bickhart D.M."/>
            <person name="Choisne N."/>
            <person name="Couloux A."/>
            <person name="Cournoyer B."/>
            <person name="Cruveiller S."/>
            <person name="Daubin V."/>
            <person name="Demange N."/>
            <person name="Francino M.P."/>
            <person name="Goltsman E."/>
            <person name="Huang Y."/>
            <person name="Kopp O.R."/>
            <person name="Labarre L."/>
            <person name="Lapidus A."/>
            <person name="Lavire C."/>
            <person name="Marechal J."/>
            <person name="Martinez M."/>
            <person name="Mastronunzio J.E."/>
            <person name="Mullin B.C."/>
            <person name="Niemann J."/>
            <person name="Pujic P."/>
            <person name="Rawnsley T."/>
            <person name="Rouy Z."/>
            <person name="Schenowitz C."/>
            <person name="Sellstedt A."/>
            <person name="Tavares F."/>
            <person name="Tomkins J.P."/>
            <person name="Vallenet D."/>
            <person name="Valverde C."/>
            <person name="Wall L.G."/>
            <person name="Wang Y."/>
            <person name="Medigue C."/>
            <person name="Benson D.R."/>
        </authorList>
    </citation>
    <scope>NUCLEOTIDE SEQUENCE [LARGE SCALE GENOMIC DNA]</scope>
    <source>
        <strain evidence="3">DSM 45986 / CECT 9034 / ACN14a</strain>
    </source>
</reference>
<keyword evidence="3" id="KW-1185">Reference proteome</keyword>
<evidence type="ECO:0000313" key="2">
    <source>
        <dbReference type="EMBL" id="CAJ60094.1"/>
    </source>
</evidence>
<gene>
    <name evidence="2" type="ordered locus">FRAAL1436</name>
</gene>